<feature type="region of interest" description="Disordered" evidence="1">
    <location>
        <begin position="1"/>
        <end position="55"/>
    </location>
</feature>
<keyword evidence="3" id="KW-1185">Reference proteome</keyword>
<gene>
    <name evidence="2" type="ORF">BGW38_000640</name>
</gene>
<dbReference type="AlphaFoldDB" id="A0A9P6FUK1"/>
<evidence type="ECO:0000313" key="2">
    <source>
        <dbReference type="EMBL" id="KAF9582105.1"/>
    </source>
</evidence>
<reference evidence="2" key="1">
    <citation type="journal article" date="2020" name="Fungal Divers.">
        <title>Resolving the Mortierellaceae phylogeny through synthesis of multi-gene phylogenetics and phylogenomics.</title>
        <authorList>
            <person name="Vandepol N."/>
            <person name="Liber J."/>
            <person name="Desiro A."/>
            <person name="Na H."/>
            <person name="Kennedy M."/>
            <person name="Barry K."/>
            <person name="Grigoriev I.V."/>
            <person name="Miller A.N."/>
            <person name="O'Donnell K."/>
            <person name="Stajich J.E."/>
            <person name="Bonito G."/>
        </authorList>
    </citation>
    <scope>NUCLEOTIDE SEQUENCE</scope>
    <source>
        <strain evidence="2">KOD1015</strain>
    </source>
</reference>
<feature type="compositionally biased region" description="Basic and acidic residues" evidence="1">
    <location>
        <begin position="1"/>
        <end position="45"/>
    </location>
</feature>
<evidence type="ECO:0000256" key="1">
    <source>
        <dbReference type="SAM" id="MobiDB-lite"/>
    </source>
</evidence>
<comment type="caution">
    <text evidence="2">The sequence shown here is derived from an EMBL/GenBank/DDBJ whole genome shotgun (WGS) entry which is preliminary data.</text>
</comment>
<dbReference type="EMBL" id="JAABOA010001181">
    <property type="protein sequence ID" value="KAF9582105.1"/>
    <property type="molecule type" value="Genomic_DNA"/>
</dbReference>
<name>A0A9P6FUK1_9FUNG</name>
<proteinExistence type="predicted"/>
<protein>
    <submittedName>
        <fullName evidence="2">Uncharacterized protein</fullName>
    </submittedName>
</protein>
<accession>A0A9P6FUK1</accession>
<sequence>MDDSVKDSRLRTDKSDWDRSRRFNTESGYEEERPLEGARRSKDAGQEAIGPSRPE</sequence>
<feature type="non-terminal residue" evidence="2">
    <location>
        <position position="55"/>
    </location>
</feature>
<evidence type="ECO:0000313" key="3">
    <source>
        <dbReference type="Proteomes" id="UP000780801"/>
    </source>
</evidence>
<organism evidence="2 3">
    <name type="scientific">Lunasporangiospora selenospora</name>
    <dbReference type="NCBI Taxonomy" id="979761"/>
    <lineage>
        <taxon>Eukaryota</taxon>
        <taxon>Fungi</taxon>
        <taxon>Fungi incertae sedis</taxon>
        <taxon>Mucoromycota</taxon>
        <taxon>Mortierellomycotina</taxon>
        <taxon>Mortierellomycetes</taxon>
        <taxon>Mortierellales</taxon>
        <taxon>Mortierellaceae</taxon>
        <taxon>Lunasporangiospora</taxon>
    </lineage>
</organism>
<dbReference type="Proteomes" id="UP000780801">
    <property type="component" value="Unassembled WGS sequence"/>
</dbReference>